<keyword evidence="3" id="KW-1185">Reference proteome</keyword>
<reference evidence="2 3" key="1">
    <citation type="submission" date="2020-10" db="EMBL/GenBank/DDBJ databases">
        <title>Bacillus sp. HD4P25, an endophyte from a halophyte.</title>
        <authorList>
            <person name="Sun J.-Q."/>
        </authorList>
    </citation>
    <scope>NUCLEOTIDE SEQUENCE [LARGE SCALE GENOMIC DNA]</scope>
    <source>
        <strain evidence="2 3">YIM 93174</strain>
    </source>
</reference>
<evidence type="ECO:0000313" key="3">
    <source>
        <dbReference type="Proteomes" id="UP001516662"/>
    </source>
</evidence>
<comment type="caution">
    <text evidence="2">The sequence shown here is derived from an EMBL/GenBank/DDBJ whole genome shotgun (WGS) entry which is preliminary data.</text>
</comment>
<keyword evidence="1" id="KW-0802">TPR repeat</keyword>
<evidence type="ECO:0000256" key="1">
    <source>
        <dbReference type="PROSITE-ProRule" id="PRU00339"/>
    </source>
</evidence>
<dbReference type="InterPro" id="IPR019734">
    <property type="entry name" value="TPR_rpt"/>
</dbReference>
<accession>A0ABR9QFE1</accession>
<organism evidence="2 3">
    <name type="scientific">Litchfieldia luteola</name>
    <dbReference type="NCBI Taxonomy" id="682179"/>
    <lineage>
        <taxon>Bacteria</taxon>
        <taxon>Bacillati</taxon>
        <taxon>Bacillota</taxon>
        <taxon>Bacilli</taxon>
        <taxon>Bacillales</taxon>
        <taxon>Bacillaceae</taxon>
        <taxon>Litchfieldia</taxon>
    </lineage>
</organism>
<proteinExistence type="predicted"/>
<dbReference type="PROSITE" id="PS50005">
    <property type="entry name" value="TPR"/>
    <property type="match status" value="1"/>
</dbReference>
<dbReference type="EMBL" id="JADCLJ010000007">
    <property type="protein sequence ID" value="MBE4907210.1"/>
    <property type="molecule type" value="Genomic_DNA"/>
</dbReference>
<evidence type="ECO:0000313" key="2">
    <source>
        <dbReference type="EMBL" id="MBE4907210.1"/>
    </source>
</evidence>
<dbReference type="InterPro" id="IPR011990">
    <property type="entry name" value="TPR-like_helical_dom_sf"/>
</dbReference>
<feature type="repeat" description="TPR" evidence="1">
    <location>
        <begin position="37"/>
        <end position="70"/>
    </location>
</feature>
<dbReference type="RefSeq" id="WP_209794368.1">
    <property type="nucleotide sequence ID" value="NZ_JADCLJ010000007.1"/>
</dbReference>
<name>A0ABR9QFE1_9BACI</name>
<dbReference type="SUPFAM" id="SSF48452">
    <property type="entry name" value="TPR-like"/>
    <property type="match status" value="1"/>
</dbReference>
<dbReference type="Pfam" id="PF14559">
    <property type="entry name" value="TPR_19"/>
    <property type="match status" value="1"/>
</dbReference>
<protein>
    <submittedName>
        <fullName evidence="2">Tetratricopeptide repeat protein</fullName>
    </submittedName>
</protein>
<dbReference type="Gene3D" id="1.25.40.10">
    <property type="entry name" value="Tetratricopeptide repeat domain"/>
    <property type="match status" value="1"/>
</dbReference>
<sequence>MNLLKRGVEMGSEELGETIFKEDKGHFWGLIETRPFMRAKSNYAFALRKSGNTQEAIKHYEELLELNPMDNQGVRYELIEAYLATKSIKKAKDLLKKYPEDSTDNLYNLALIEYMEHGNTVKLKKYLKEAKKHNPFVGDYLSGKKKLPSTLPEYYGWGDENEAIVYAAKFKDVWTEEPALLKIL</sequence>
<gene>
    <name evidence="2" type="ORF">IMZ08_03945</name>
</gene>
<dbReference type="Proteomes" id="UP001516662">
    <property type="component" value="Unassembled WGS sequence"/>
</dbReference>